<dbReference type="Proteomes" id="UP000245880">
    <property type="component" value="Unassembled WGS sequence"/>
</dbReference>
<proteinExistence type="predicted"/>
<dbReference type="SUPFAM" id="SSF51261">
    <property type="entry name" value="Duplicated hybrid motif"/>
    <property type="match status" value="1"/>
</dbReference>
<evidence type="ECO:0000256" key="1">
    <source>
        <dbReference type="ARBA" id="ARBA00022729"/>
    </source>
</evidence>
<dbReference type="Pfam" id="PF01551">
    <property type="entry name" value="Peptidase_M23"/>
    <property type="match status" value="1"/>
</dbReference>
<feature type="coiled-coil region" evidence="2">
    <location>
        <begin position="151"/>
        <end position="185"/>
    </location>
</feature>
<feature type="domain" description="M23ase beta-sheet core" evidence="3">
    <location>
        <begin position="349"/>
        <end position="439"/>
    </location>
</feature>
<accession>A0A316AA39</accession>
<evidence type="ECO:0000313" key="4">
    <source>
        <dbReference type="EMBL" id="PWJ53734.1"/>
    </source>
</evidence>
<reference evidence="4 5" key="1">
    <citation type="submission" date="2018-03" db="EMBL/GenBank/DDBJ databases">
        <title>Genomic Encyclopedia of Archaeal and Bacterial Type Strains, Phase II (KMG-II): from individual species to whole genera.</title>
        <authorList>
            <person name="Goeker M."/>
        </authorList>
    </citation>
    <scope>NUCLEOTIDE SEQUENCE [LARGE SCALE GENOMIC DNA]</scope>
    <source>
        <strain evidence="4 5">DSM 100346</strain>
    </source>
</reference>
<evidence type="ECO:0000259" key="3">
    <source>
        <dbReference type="Pfam" id="PF01551"/>
    </source>
</evidence>
<dbReference type="InterPro" id="IPR011055">
    <property type="entry name" value="Dup_hybrid_motif"/>
</dbReference>
<name>A0A316AA39_9BACT</name>
<dbReference type="AlphaFoldDB" id="A0A316AA39"/>
<dbReference type="Gene3D" id="2.70.70.10">
    <property type="entry name" value="Glucose Permease (Domain IIA)"/>
    <property type="match status" value="1"/>
</dbReference>
<dbReference type="CDD" id="cd12797">
    <property type="entry name" value="M23_peptidase"/>
    <property type="match status" value="1"/>
</dbReference>
<dbReference type="GO" id="GO:0004222">
    <property type="term" value="F:metalloendopeptidase activity"/>
    <property type="evidence" value="ECO:0007669"/>
    <property type="project" value="TreeGrafter"/>
</dbReference>
<feature type="coiled-coil region" evidence="2">
    <location>
        <begin position="211"/>
        <end position="280"/>
    </location>
</feature>
<gene>
    <name evidence="4" type="ORF">CLV98_1216</name>
</gene>
<dbReference type="EMBL" id="QGDT01000021">
    <property type="protein sequence ID" value="PWJ53734.1"/>
    <property type="molecule type" value="Genomic_DNA"/>
</dbReference>
<dbReference type="Gene3D" id="6.10.250.3150">
    <property type="match status" value="1"/>
</dbReference>
<evidence type="ECO:0000313" key="5">
    <source>
        <dbReference type="Proteomes" id="UP000245880"/>
    </source>
</evidence>
<dbReference type="PANTHER" id="PTHR21666:SF289">
    <property type="entry name" value="L-ALA--D-GLU ENDOPEPTIDASE"/>
    <property type="match status" value="1"/>
</dbReference>
<dbReference type="InterPro" id="IPR050570">
    <property type="entry name" value="Cell_wall_metabolism_enzyme"/>
</dbReference>
<dbReference type="InterPro" id="IPR016047">
    <property type="entry name" value="M23ase_b-sheet_dom"/>
</dbReference>
<feature type="coiled-coil region" evidence="2">
    <location>
        <begin position="27"/>
        <end position="114"/>
    </location>
</feature>
<keyword evidence="2" id="KW-0175">Coiled coil</keyword>
<keyword evidence="5" id="KW-1185">Reference proteome</keyword>
<keyword evidence="1" id="KW-0732">Signal</keyword>
<evidence type="ECO:0000256" key="2">
    <source>
        <dbReference type="SAM" id="Coils"/>
    </source>
</evidence>
<protein>
    <submittedName>
        <fullName evidence="4">Septal ring factor EnvC (AmiA/AmiB activator)</fullName>
    </submittedName>
</protein>
<dbReference type="PANTHER" id="PTHR21666">
    <property type="entry name" value="PEPTIDASE-RELATED"/>
    <property type="match status" value="1"/>
</dbReference>
<organism evidence="4 5">
    <name type="scientific">Dyadobacter jejuensis</name>
    <dbReference type="NCBI Taxonomy" id="1082580"/>
    <lineage>
        <taxon>Bacteria</taxon>
        <taxon>Pseudomonadati</taxon>
        <taxon>Bacteroidota</taxon>
        <taxon>Cytophagia</taxon>
        <taxon>Cytophagales</taxon>
        <taxon>Spirosomataceae</taxon>
        <taxon>Dyadobacter</taxon>
    </lineage>
</organism>
<comment type="caution">
    <text evidence="4">The sequence shown here is derived from an EMBL/GenBank/DDBJ whole genome shotgun (WGS) entry which is preliminary data.</text>
</comment>
<dbReference type="OrthoDB" id="9815884at2"/>
<sequence>MPFYTPHAFRLVLLLIMLLSASVGVRAQKSREQLEREKTENQSKMKEIQGILKETSAQKSVNLGQLRAINQQINTQKKQIDLLSDDVGLLNKELNVLVKEQQALAKNFEKLKEEYGHMIYEAAKRNSYLNQLVFLFSAESFHQFALRYKYLKQYTDARQEQAQEMEELKQKLISEQARIASKKTEKQKVLTTQVGESKKLEGLKAKQNEVVVALSQKEAELRKQIEQNKRATNLLEANIRRIAERERKERLEKERKEREAREARIRAEKERLAKENAERAKKGEVAIAPEPKEKEPEIVSGGLSEAETTLASSFTASRARLPWPVKGFVSGHFGRREHPVLKGVMVDNLGVDIQTNNGELVRSVYDGTVLDVTEMPGMGDVIAIQHGDYMTIYAKMNGVVVKPGQKVKARDPIGRVATDSDGTSELQFQIWKNTSRLNPEGWLAPR</sequence>
<dbReference type="RefSeq" id="WP_109678083.1">
    <property type="nucleotide sequence ID" value="NZ_QGDT01000021.1"/>
</dbReference>